<organism evidence="2">
    <name type="scientific">Blastocystis hominis</name>
    <dbReference type="NCBI Taxonomy" id="12968"/>
    <lineage>
        <taxon>Eukaryota</taxon>
        <taxon>Sar</taxon>
        <taxon>Stramenopiles</taxon>
        <taxon>Bigyra</taxon>
        <taxon>Opalozoa</taxon>
        <taxon>Opalinata</taxon>
        <taxon>Blastocystidae</taxon>
        <taxon>Blastocystis</taxon>
    </lineage>
</organism>
<dbReference type="InterPro" id="IPR048263">
    <property type="entry name" value="Arb2"/>
</dbReference>
<dbReference type="GO" id="GO:0031048">
    <property type="term" value="P:regulatory ncRNA-mediated heterochromatin formation"/>
    <property type="evidence" value="ECO:0007669"/>
    <property type="project" value="TreeGrafter"/>
</dbReference>
<dbReference type="Pfam" id="PF22749">
    <property type="entry name" value="Arb2"/>
    <property type="match status" value="1"/>
</dbReference>
<evidence type="ECO:0000313" key="2">
    <source>
        <dbReference type="EMBL" id="CBK21638.2"/>
    </source>
</evidence>
<accession>D8M0P9</accession>
<proteinExistence type="predicted"/>
<evidence type="ECO:0000313" key="3">
    <source>
        <dbReference type="Proteomes" id="UP000008312"/>
    </source>
</evidence>
<feature type="domain" description="Arb2" evidence="1">
    <location>
        <begin position="3"/>
        <end position="166"/>
    </location>
</feature>
<dbReference type="PANTHER" id="PTHR21357">
    <property type="entry name" value="FAM172 FAMILY PROTEIN HOMOLOG CG10038"/>
    <property type="match status" value="1"/>
</dbReference>
<evidence type="ECO:0000259" key="1">
    <source>
        <dbReference type="Pfam" id="PF22749"/>
    </source>
</evidence>
<dbReference type="GO" id="GO:0035197">
    <property type="term" value="F:siRNA binding"/>
    <property type="evidence" value="ECO:0007669"/>
    <property type="project" value="TreeGrafter"/>
</dbReference>
<dbReference type="GeneID" id="24919001"/>
<dbReference type="OrthoDB" id="421951at2759"/>
<reference evidence="2" key="1">
    <citation type="submission" date="2010-02" db="EMBL/GenBank/DDBJ databases">
        <title>Sequencing and annotation of the Blastocystis hominis genome.</title>
        <authorList>
            <person name="Wincker P."/>
        </authorList>
    </citation>
    <scope>NUCLEOTIDE SEQUENCE</scope>
    <source>
        <strain evidence="2">Singapore isolate B</strain>
    </source>
</reference>
<dbReference type="RefSeq" id="XP_012895686.1">
    <property type="nucleotide sequence ID" value="XM_013040232.1"/>
</dbReference>
<protein>
    <recommendedName>
        <fullName evidence="1">Arb2 domain-containing protein</fullName>
    </recommendedName>
</protein>
<gene>
    <name evidence="2" type="ORF">GSBLH_T00001774001</name>
</gene>
<sequence length="267" mass="29984">MKTLVIVIPSSGTYPGIWSRSLCINEGLMKGTMLPFFHRAMQEDMGIIVLNPNVNSYFDEETSERKPIPYNDTPEKHVLYVWDRIISFTTAKDVLIIAYGEGGNHAKALIQARESVVLNKLRAIAFTESQHTLSSDLSFGLSRVDSKATRDFLENHTLNWITSDLPIGERDYEQEEQLGCICVSAAPSNCSPGLLNSIAMDQIFDFFHYACSDPTHTTEQYWETVLHSKDSPIRQPSGSDDMKTTNEVLVTNLPLSTNWIADNMVSK</sequence>
<name>D8M0P9_BLAHO</name>
<dbReference type="InParanoid" id="D8M0P9"/>
<dbReference type="EMBL" id="FN668644">
    <property type="protein sequence ID" value="CBK21638.2"/>
    <property type="molecule type" value="Genomic_DNA"/>
</dbReference>
<dbReference type="PANTHER" id="PTHR21357:SF4">
    <property type="entry name" value="FAM172 FAMILY PROTEIN HOMOLOG CG10038"/>
    <property type="match status" value="1"/>
</dbReference>
<dbReference type="GO" id="GO:0005634">
    <property type="term" value="C:nucleus"/>
    <property type="evidence" value="ECO:0007669"/>
    <property type="project" value="TreeGrafter"/>
</dbReference>
<dbReference type="InterPro" id="IPR053858">
    <property type="entry name" value="Arb2_dom"/>
</dbReference>
<dbReference type="AlphaFoldDB" id="D8M0P9"/>
<dbReference type="Proteomes" id="UP000008312">
    <property type="component" value="Unassembled WGS sequence"/>
</dbReference>
<dbReference type="OMA" id="SALPWIK"/>
<keyword evidence="3" id="KW-1185">Reference proteome</keyword>